<dbReference type="GO" id="GO:0003824">
    <property type="term" value="F:catalytic activity"/>
    <property type="evidence" value="ECO:0007669"/>
    <property type="project" value="InterPro"/>
</dbReference>
<evidence type="ECO:0000256" key="1">
    <source>
        <dbReference type="SAM" id="Phobius"/>
    </source>
</evidence>
<keyword evidence="1" id="KW-0812">Transmembrane</keyword>
<proteinExistence type="predicted"/>
<feature type="transmembrane region" description="Helical" evidence="1">
    <location>
        <begin position="95"/>
        <end position="115"/>
    </location>
</feature>
<protein>
    <submittedName>
        <fullName evidence="2">Putative ribosomally synthesized peptide</fullName>
    </submittedName>
</protein>
<keyword evidence="1" id="KW-1133">Transmembrane helix</keyword>
<comment type="caution">
    <text evidence="2">The sequence shown here is derived from an EMBL/GenBank/DDBJ whole genome shotgun (WGS) entry which is preliminary data.</text>
</comment>
<sequence>MIYTKENQDKGAELMRALVEKAWESAEFKEQLVKNPLRTIKEFTNNSFTIPENKKLLVEDQTNESIIYLNIPAKLNLDEMELTDDQLEMVAGGDIIAACAIVTVIGMFAGGGYLLGKDLAQ</sequence>
<dbReference type="GO" id="GO:0046914">
    <property type="term" value="F:transition metal ion binding"/>
    <property type="evidence" value="ECO:0007669"/>
    <property type="project" value="InterPro"/>
</dbReference>
<evidence type="ECO:0000313" key="3">
    <source>
        <dbReference type="Proteomes" id="UP000280091"/>
    </source>
</evidence>
<accession>A0A495S6A8</accession>
<evidence type="ECO:0000313" key="2">
    <source>
        <dbReference type="EMBL" id="RKS95387.1"/>
    </source>
</evidence>
<organism evidence="2 3">
    <name type="scientific">Flavobacterium limicola</name>
    <dbReference type="NCBI Taxonomy" id="180441"/>
    <lineage>
        <taxon>Bacteria</taxon>
        <taxon>Pseudomonadati</taxon>
        <taxon>Bacteroidota</taxon>
        <taxon>Flavobacteriia</taxon>
        <taxon>Flavobacteriales</taxon>
        <taxon>Flavobacteriaceae</taxon>
        <taxon>Flavobacterium</taxon>
    </lineage>
</organism>
<name>A0A495S6A8_9FLAO</name>
<dbReference type="SUPFAM" id="SSF56209">
    <property type="entry name" value="Nitrile hydratase alpha chain"/>
    <property type="match status" value="1"/>
</dbReference>
<dbReference type="OrthoDB" id="1275056at2"/>
<dbReference type="Proteomes" id="UP000280091">
    <property type="component" value="Unassembled WGS sequence"/>
</dbReference>
<dbReference type="AlphaFoldDB" id="A0A495S6A8"/>
<reference evidence="2 3" key="1">
    <citation type="submission" date="2018-10" db="EMBL/GenBank/DDBJ databases">
        <title>Genomic Encyclopedia of Archaeal and Bacterial Type Strains, Phase II (KMG-II): from individual species to whole genera.</title>
        <authorList>
            <person name="Goeker M."/>
        </authorList>
    </citation>
    <scope>NUCLEOTIDE SEQUENCE [LARGE SCALE GENOMIC DNA]</scope>
    <source>
        <strain evidence="2 3">DSM 15094</strain>
    </source>
</reference>
<dbReference type="InterPro" id="IPR036648">
    <property type="entry name" value="CN_Hdrase_a/SCN_Hdrase_g_sf"/>
</dbReference>
<gene>
    <name evidence="2" type="ORF">BC952_1059</name>
</gene>
<dbReference type="EMBL" id="RBXA01000001">
    <property type="protein sequence ID" value="RKS95387.1"/>
    <property type="molecule type" value="Genomic_DNA"/>
</dbReference>
<dbReference type="RefSeq" id="WP_121364503.1">
    <property type="nucleotide sequence ID" value="NZ_RBXA01000001.1"/>
</dbReference>
<dbReference type="Gene3D" id="3.90.330.10">
    <property type="entry name" value="Nitrile hydratase alpha /Thiocyanate hydrolase gamma"/>
    <property type="match status" value="1"/>
</dbReference>
<keyword evidence="1" id="KW-0472">Membrane</keyword>
<keyword evidence="3" id="KW-1185">Reference proteome</keyword>